<evidence type="ECO:0000256" key="12">
    <source>
        <dbReference type="ARBA" id="ARBA00023204"/>
    </source>
</evidence>
<keyword evidence="20" id="KW-1185">Reference proteome</keyword>
<dbReference type="OMA" id="ECIDREN"/>
<dbReference type="PANTHER" id="PTHR10139">
    <property type="entry name" value="DOUBLE-STRAND BREAK REPAIR PROTEIN MRE11"/>
    <property type="match status" value="1"/>
</dbReference>
<dbReference type="GO" id="GO:0000724">
    <property type="term" value="P:double-strand break repair via homologous recombination"/>
    <property type="evidence" value="ECO:0007669"/>
    <property type="project" value="TreeGrafter"/>
</dbReference>
<dbReference type="GO" id="GO:0097552">
    <property type="term" value="P:mitochondrial double-strand break repair via homologous recombination"/>
    <property type="evidence" value="ECO:0007669"/>
    <property type="project" value="TreeGrafter"/>
</dbReference>
<evidence type="ECO:0000313" key="20">
    <source>
        <dbReference type="Proteomes" id="UP000193685"/>
    </source>
</evidence>
<dbReference type="OrthoDB" id="30417at2759"/>
<dbReference type="InterPro" id="IPR003701">
    <property type="entry name" value="Mre11"/>
</dbReference>
<dbReference type="InterPro" id="IPR004843">
    <property type="entry name" value="Calcineurin-like_PHP"/>
</dbReference>
<keyword evidence="8 16" id="KW-0255">Endonuclease</keyword>
<keyword evidence="11 16" id="KW-0269">Exonuclease</keyword>
<comment type="subcellular location">
    <subcellularLocation>
        <location evidence="3">Chromosome</location>
    </subcellularLocation>
    <subcellularLocation>
        <location evidence="2">Nucleus</location>
    </subcellularLocation>
</comment>
<dbReference type="GO" id="GO:0000723">
    <property type="term" value="P:telomere maintenance"/>
    <property type="evidence" value="ECO:0007669"/>
    <property type="project" value="TreeGrafter"/>
</dbReference>
<dbReference type="PANTHER" id="PTHR10139:SF1">
    <property type="entry name" value="DOUBLE-STRAND BREAK REPAIR PROTEIN MRE11"/>
    <property type="match status" value="1"/>
</dbReference>
<comment type="caution">
    <text evidence="19">The sequence shown here is derived from an EMBL/GenBank/DDBJ whole genome shotgun (WGS) entry which is preliminary data.</text>
</comment>
<evidence type="ECO:0000256" key="7">
    <source>
        <dbReference type="ARBA" id="ARBA00022723"/>
    </source>
</evidence>
<evidence type="ECO:0000256" key="10">
    <source>
        <dbReference type="ARBA" id="ARBA00022801"/>
    </source>
</evidence>
<evidence type="ECO:0000313" key="19">
    <source>
        <dbReference type="EMBL" id="ORY85767.1"/>
    </source>
</evidence>
<dbReference type="GO" id="GO:0007095">
    <property type="term" value="P:mitotic G2 DNA damage checkpoint signaling"/>
    <property type="evidence" value="ECO:0007669"/>
    <property type="project" value="TreeGrafter"/>
</dbReference>
<dbReference type="Gene3D" id="3.60.21.10">
    <property type="match status" value="1"/>
</dbReference>
<feature type="domain" description="Calcineurin-like phosphoesterase" evidence="17">
    <location>
        <begin position="10"/>
        <end position="251"/>
    </location>
</feature>
<dbReference type="NCBIfam" id="TIGR00583">
    <property type="entry name" value="mre11"/>
    <property type="match status" value="1"/>
</dbReference>
<dbReference type="SUPFAM" id="SSF56300">
    <property type="entry name" value="Metallo-dependent phosphatases"/>
    <property type="match status" value="1"/>
</dbReference>
<evidence type="ECO:0000256" key="11">
    <source>
        <dbReference type="ARBA" id="ARBA00022839"/>
    </source>
</evidence>
<dbReference type="Pfam" id="PF04152">
    <property type="entry name" value="Mre11_DNA_bind"/>
    <property type="match status" value="1"/>
</dbReference>
<dbReference type="Pfam" id="PF00149">
    <property type="entry name" value="Metallophos"/>
    <property type="match status" value="1"/>
</dbReference>
<dbReference type="CDD" id="cd00840">
    <property type="entry name" value="MPP_Mre11_N"/>
    <property type="match status" value="1"/>
</dbReference>
<dbReference type="AlphaFoldDB" id="A0A1Y2FQ92"/>
<keyword evidence="12 16" id="KW-0234">DNA repair</keyword>
<evidence type="ECO:0000256" key="8">
    <source>
        <dbReference type="ARBA" id="ARBA00022759"/>
    </source>
</evidence>
<dbReference type="GO" id="GO:0042138">
    <property type="term" value="P:meiotic DNA double-strand break formation"/>
    <property type="evidence" value="ECO:0007669"/>
    <property type="project" value="TreeGrafter"/>
</dbReference>
<evidence type="ECO:0000256" key="16">
    <source>
        <dbReference type="RuleBase" id="RU003447"/>
    </source>
</evidence>
<dbReference type="FunFam" id="3.60.21.10:FF:000011">
    <property type="entry name" value="Double-strand break repair protein"/>
    <property type="match status" value="1"/>
</dbReference>
<dbReference type="GO" id="GO:0006303">
    <property type="term" value="P:double-strand break repair via nonhomologous end joining"/>
    <property type="evidence" value="ECO:0007669"/>
    <property type="project" value="TreeGrafter"/>
</dbReference>
<evidence type="ECO:0000259" key="17">
    <source>
        <dbReference type="Pfam" id="PF00149"/>
    </source>
</evidence>
<keyword evidence="13 16" id="KW-0464">Manganese</keyword>
<evidence type="ECO:0000256" key="13">
    <source>
        <dbReference type="ARBA" id="ARBA00023211"/>
    </source>
</evidence>
<evidence type="ECO:0000256" key="15">
    <source>
        <dbReference type="ARBA" id="ARBA00023254"/>
    </source>
</evidence>
<dbReference type="InterPro" id="IPR041796">
    <property type="entry name" value="Mre11_N"/>
</dbReference>
<dbReference type="GO" id="GO:0008296">
    <property type="term" value="F:3'-5'-DNA exonuclease activity"/>
    <property type="evidence" value="ECO:0007669"/>
    <property type="project" value="InterPro"/>
</dbReference>
<organism evidence="19 20">
    <name type="scientific">Protomyces lactucae-debilis</name>
    <dbReference type="NCBI Taxonomy" id="2754530"/>
    <lineage>
        <taxon>Eukaryota</taxon>
        <taxon>Fungi</taxon>
        <taxon>Dikarya</taxon>
        <taxon>Ascomycota</taxon>
        <taxon>Taphrinomycotina</taxon>
        <taxon>Taphrinomycetes</taxon>
        <taxon>Taphrinales</taxon>
        <taxon>Protomycetaceae</taxon>
        <taxon>Protomyces</taxon>
    </lineage>
</organism>
<keyword evidence="14 16" id="KW-0539">Nucleus</keyword>
<proteinExistence type="inferred from homology"/>
<keyword evidence="9 16" id="KW-0227">DNA damage</keyword>
<comment type="similarity">
    <text evidence="4 16">Belongs to the MRE11/RAD32 family.</text>
</comment>
<evidence type="ECO:0000256" key="3">
    <source>
        <dbReference type="ARBA" id="ARBA00004286"/>
    </source>
</evidence>
<dbReference type="GO" id="GO:0030870">
    <property type="term" value="C:Mre11 complex"/>
    <property type="evidence" value="ECO:0007669"/>
    <property type="project" value="InterPro"/>
</dbReference>
<keyword evidence="5" id="KW-0158">Chromosome</keyword>
<keyword evidence="7" id="KW-0479">Metal-binding</keyword>
<protein>
    <submittedName>
        <fullName evidence="19">Apoenzyme</fullName>
    </submittedName>
</protein>
<gene>
    <name evidence="19" type="ORF">BCR37DRAFT_249311</name>
</gene>
<evidence type="ECO:0000256" key="2">
    <source>
        <dbReference type="ARBA" id="ARBA00004123"/>
    </source>
</evidence>
<reference evidence="19 20" key="1">
    <citation type="submission" date="2016-07" db="EMBL/GenBank/DDBJ databases">
        <title>Pervasive Adenine N6-methylation of Active Genes in Fungi.</title>
        <authorList>
            <consortium name="DOE Joint Genome Institute"/>
            <person name="Mondo S.J."/>
            <person name="Dannebaum R.O."/>
            <person name="Kuo R.C."/>
            <person name="Labutti K."/>
            <person name="Haridas S."/>
            <person name="Kuo A."/>
            <person name="Salamov A."/>
            <person name="Ahrendt S.R."/>
            <person name="Lipzen A."/>
            <person name="Sullivan W."/>
            <person name="Andreopoulos W.B."/>
            <person name="Clum A."/>
            <person name="Lindquist E."/>
            <person name="Daum C."/>
            <person name="Ramamoorthy G.K."/>
            <person name="Gryganskyi A."/>
            <person name="Culley D."/>
            <person name="Magnuson J.K."/>
            <person name="James T.Y."/>
            <person name="O'Malley M.A."/>
            <person name="Stajich J.E."/>
            <person name="Spatafora J.W."/>
            <person name="Visel A."/>
            <person name="Grigoriev I.V."/>
        </authorList>
    </citation>
    <scope>NUCLEOTIDE SEQUENCE [LARGE SCALE GENOMIC DNA]</scope>
    <source>
        <strain evidence="19 20">12-1054</strain>
    </source>
</reference>
<dbReference type="RefSeq" id="XP_040727249.1">
    <property type="nucleotide sequence ID" value="XM_040866609.1"/>
</dbReference>
<accession>A0A1Y2FQ92</accession>
<dbReference type="GO" id="GO:0030145">
    <property type="term" value="F:manganese ion binding"/>
    <property type="evidence" value="ECO:0007669"/>
    <property type="project" value="InterPro"/>
</dbReference>
<feature type="domain" description="Mre11 DNA-binding" evidence="18">
    <location>
        <begin position="296"/>
        <end position="371"/>
    </location>
</feature>
<evidence type="ECO:0000256" key="4">
    <source>
        <dbReference type="ARBA" id="ARBA00009028"/>
    </source>
</evidence>
<evidence type="ECO:0000256" key="14">
    <source>
        <dbReference type="ARBA" id="ARBA00023242"/>
    </source>
</evidence>
<dbReference type="STRING" id="56484.A0A1Y2FQ92"/>
<evidence type="ECO:0000256" key="5">
    <source>
        <dbReference type="ARBA" id="ARBA00022454"/>
    </source>
</evidence>
<comment type="cofactor">
    <cofactor evidence="1">
        <name>Mn(2+)</name>
        <dbReference type="ChEBI" id="CHEBI:29035"/>
    </cofactor>
</comment>
<dbReference type="Proteomes" id="UP000193685">
    <property type="component" value="Unassembled WGS sequence"/>
</dbReference>
<keyword evidence="10 16" id="KW-0378">Hydrolase</keyword>
<evidence type="ECO:0000256" key="9">
    <source>
        <dbReference type="ARBA" id="ARBA00022763"/>
    </source>
</evidence>
<dbReference type="InterPro" id="IPR007281">
    <property type="entry name" value="Mre11_DNA-bd"/>
</dbReference>
<name>A0A1Y2FQ92_PROLT</name>
<dbReference type="InterPro" id="IPR029052">
    <property type="entry name" value="Metallo-depent_PP-like"/>
</dbReference>
<keyword evidence="6 16" id="KW-0540">Nuclease</keyword>
<dbReference type="GO" id="GO:0035861">
    <property type="term" value="C:site of double-strand break"/>
    <property type="evidence" value="ECO:0007669"/>
    <property type="project" value="TreeGrafter"/>
</dbReference>
<evidence type="ECO:0000259" key="18">
    <source>
        <dbReference type="Pfam" id="PF04152"/>
    </source>
</evidence>
<sequence length="387" mass="43276">MRMNETSATIRILVASDSHVGYAERDVIRGRDSINSFNEVMELAKNRDVDMVLLAGDLFHDSKPSQSSMFEVIRSLRINCLGNKPCEVQVLADDPVIGHDKDVQHINTQDYHVNVAIPVYSIHGNHDDPSGFGGLCALDIIQAAGLVNYFGRVPQSNDITVRPILMQKGTTRLALYGLSNVREERLHQSMRSGKVAFMRPSLDDTGTVDDSWLNILAVHQNHHAHSTTNYLPESMIPNWFNLIVWGHEHECLIDPVENQEQGFAVCQPGSSVATSLCQGEAQTKHVGILTIKGKDFSMEKIPLKTVRPFIMKEYRLVDEIDEAQNRTKNGKAQQGKAAVIDFLIRKVDEAIEEAIDEWLETHQGAELDGENTTLTRSDCPCRSFVFV</sequence>
<evidence type="ECO:0000256" key="6">
    <source>
        <dbReference type="ARBA" id="ARBA00022722"/>
    </source>
</evidence>
<evidence type="ECO:0000256" key="1">
    <source>
        <dbReference type="ARBA" id="ARBA00001936"/>
    </source>
</evidence>
<dbReference type="GO" id="GO:0000014">
    <property type="term" value="F:single-stranded DNA endodeoxyribonuclease activity"/>
    <property type="evidence" value="ECO:0007669"/>
    <property type="project" value="TreeGrafter"/>
</dbReference>
<dbReference type="EMBL" id="MCFI01000004">
    <property type="protein sequence ID" value="ORY85767.1"/>
    <property type="molecule type" value="Genomic_DNA"/>
</dbReference>
<dbReference type="GO" id="GO:0031573">
    <property type="term" value="P:mitotic intra-S DNA damage checkpoint signaling"/>
    <property type="evidence" value="ECO:0007669"/>
    <property type="project" value="TreeGrafter"/>
</dbReference>
<keyword evidence="15 16" id="KW-0469">Meiosis</keyword>
<dbReference type="GeneID" id="63783208"/>